<evidence type="ECO:0000256" key="2">
    <source>
        <dbReference type="SAM" id="SignalP"/>
    </source>
</evidence>
<keyword evidence="2" id="KW-0732">Signal</keyword>
<feature type="transmembrane region" description="Helical" evidence="1">
    <location>
        <begin position="35"/>
        <end position="56"/>
    </location>
</feature>
<evidence type="ECO:0000256" key="1">
    <source>
        <dbReference type="SAM" id="Phobius"/>
    </source>
</evidence>
<organism evidence="3 4">
    <name type="scientific">Mycena rosella</name>
    <name type="common">Pink bonnet</name>
    <name type="synonym">Agaricus rosellus</name>
    <dbReference type="NCBI Taxonomy" id="1033263"/>
    <lineage>
        <taxon>Eukaryota</taxon>
        <taxon>Fungi</taxon>
        <taxon>Dikarya</taxon>
        <taxon>Basidiomycota</taxon>
        <taxon>Agaricomycotina</taxon>
        <taxon>Agaricomycetes</taxon>
        <taxon>Agaricomycetidae</taxon>
        <taxon>Agaricales</taxon>
        <taxon>Marasmiineae</taxon>
        <taxon>Mycenaceae</taxon>
        <taxon>Mycena</taxon>
    </lineage>
</organism>
<name>A0AAD7H467_MYCRO</name>
<keyword evidence="4" id="KW-1185">Reference proteome</keyword>
<dbReference type="Proteomes" id="UP001221757">
    <property type="component" value="Unassembled WGS sequence"/>
</dbReference>
<reference evidence="3" key="1">
    <citation type="submission" date="2023-03" db="EMBL/GenBank/DDBJ databases">
        <title>Massive genome expansion in bonnet fungi (Mycena s.s.) driven by repeated elements and novel gene families across ecological guilds.</title>
        <authorList>
            <consortium name="Lawrence Berkeley National Laboratory"/>
            <person name="Harder C.B."/>
            <person name="Miyauchi S."/>
            <person name="Viragh M."/>
            <person name="Kuo A."/>
            <person name="Thoen E."/>
            <person name="Andreopoulos B."/>
            <person name="Lu D."/>
            <person name="Skrede I."/>
            <person name="Drula E."/>
            <person name="Henrissat B."/>
            <person name="Morin E."/>
            <person name="Kohler A."/>
            <person name="Barry K."/>
            <person name="LaButti K."/>
            <person name="Morin E."/>
            <person name="Salamov A."/>
            <person name="Lipzen A."/>
            <person name="Mereny Z."/>
            <person name="Hegedus B."/>
            <person name="Baldrian P."/>
            <person name="Stursova M."/>
            <person name="Weitz H."/>
            <person name="Taylor A."/>
            <person name="Grigoriev I.V."/>
            <person name="Nagy L.G."/>
            <person name="Martin F."/>
            <person name="Kauserud H."/>
        </authorList>
    </citation>
    <scope>NUCLEOTIDE SEQUENCE</scope>
    <source>
        <strain evidence="3">CBHHK067</strain>
    </source>
</reference>
<proteinExistence type="predicted"/>
<protein>
    <submittedName>
        <fullName evidence="3">Uncharacterized protein</fullName>
    </submittedName>
</protein>
<accession>A0AAD7H467</accession>
<keyword evidence="1" id="KW-0472">Membrane</keyword>
<keyword evidence="1" id="KW-1133">Transmembrane helix</keyword>
<comment type="caution">
    <text evidence="3">The sequence shown here is derived from an EMBL/GenBank/DDBJ whole genome shotgun (WGS) entry which is preliminary data.</text>
</comment>
<evidence type="ECO:0000313" key="4">
    <source>
        <dbReference type="Proteomes" id="UP001221757"/>
    </source>
</evidence>
<feature type="chain" id="PRO_5041903300" evidence="2">
    <location>
        <begin position="18"/>
        <end position="174"/>
    </location>
</feature>
<keyword evidence="1" id="KW-0812">Transmembrane</keyword>
<dbReference type="EMBL" id="JARKIE010000001">
    <property type="protein sequence ID" value="KAJ7710978.1"/>
    <property type="molecule type" value="Genomic_DNA"/>
</dbReference>
<dbReference type="AlphaFoldDB" id="A0AAD7H467"/>
<sequence>MIFPSLTLLGLVLCTIGVTYDFSQFKPGDDVAALANGWIIADCVFTVFSLLALIAWKLWRVHSIANCTPSGGRTLMNLGGVLHQRLCCAVEPPLPHRRDAAIVGAANMLIYVRVGLGWTHTPVGPSTPIRFGSPKSSFGVDSMDIYVGPNGKKSVGLVCHFMGFTVKYPGGIEK</sequence>
<evidence type="ECO:0000313" key="3">
    <source>
        <dbReference type="EMBL" id="KAJ7710978.1"/>
    </source>
</evidence>
<gene>
    <name evidence="3" type="ORF">B0H17DRAFT_1124056</name>
</gene>
<feature type="signal peptide" evidence="2">
    <location>
        <begin position="1"/>
        <end position="17"/>
    </location>
</feature>